<name>A0AAJ5C0S8_9SPHI</name>
<evidence type="ECO:0000313" key="2">
    <source>
        <dbReference type="Proteomes" id="UP000215355"/>
    </source>
</evidence>
<gene>
    <name evidence="1" type="ORF">SAMEA4412673_02611</name>
</gene>
<dbReference type="RefSeq" id="WP_093097508.1">
    <property type="nucleotide sequence ID" value="NZ_FNGK01000001.1"/>
</dbReference>
<dbReference type="KEGG" id="smiz:4412673_02611"/>
<evidence type="ECO:0000313" key="1">
    <source>
        <dbReference type="EMBL" id="SNV52091.1"/>
    </source>
</evidence>
<protein>
    <submittedName>
        <fullName evidence="1">Uncharacterized protein</fullName>
    </submittedName>
</protein>
<sequence length="170" mass="19489">MKLKHLNIQDKTFKANGKNYQIETGDISIERWSKYEEFTLELQYGVSQTEMFQNWMKVTQLANELKFTDIAVLANNMQNGLMNVFDRQIVALKICALFINEEKENRGIISDDIINNKINDWSEEGFSIGPFFQLALGFSRLINQISSTLTPESLAVIEKLNQTGITKSDI</sequence>
<reference evidence="1 2" key="1">
    <citation type="submission" date="2017-06" db="EMBL/GenBank/DDBJ databases">
        <authorList>
            <consortium name="Pathogen Informatics"/>
        </authorList>
    </citation>
    <scope>NUCLEOTIDE SEQUENCE [LARGE SCALE GENOMIC DNA]</scope>
    <source>
        <strain evidence="1 2">NCTC12149</strain>
    </source>
</reference>
<proteinExistence type="predicted"/>
<dbReference type="Proteomes" id="UP000215355">
    <property type="component" value="Chromosome 1"/>
</dbReference>
<dbReference type="AlphaFoldDB" id="A0AAJ5C0S8"/>
<organism evidence="1 2">
    <name type="scientific">Sphingobacterium mizutaii</name>
    <dbReference type="NCBI Taxonomy" id="1010"/>
    <lineage>
        <taxon>Bacteria</taxon>
        <taxon>Pseudomonadati</taxon>
        <taxon>Bacteroidota</taxon>
        <taxon>Sphingobacteriia</taxon>
        <taxon>Sphingobacteriales</taxon>
        <taxon>Sphingobacteriaceae</taxon>
        <taxon>Sphingobacterium</taxon>
    </lineage>
</organism>
<accession>A0AAJ5C0S8</accession>
<dbReference type="EMBL" id="LT906468">
    <property type="protein sequence ID" value="SNV52091.1"/>
    <property type="molecule type" value="Genomic_DNA"/>
</dbReference>